<feature type="non-terminal residue" evidence="3">
    <location>
        <position position="1"/>
    </location>
</feature>
<evidence type="ECO:0000313" key="4">
    <source>
        <dbReference type="Proteomes" id="UP000234323"/>
    </source>
</evidence>
<accession>A0A2I1HJ89</accession>
<dbReference type="AlphaFoldDB" id="A0A2I1HJ89"/>
<sequence>NAIPHQLYNKRAVTFAACPTGSPNLITVLIKPDPPLANQPAIFTISGTLKTGVIDIGSKLVISLRDSIGKILGESLVDDICSYPGMTCPANNFSLLRQVNMLNVPATYSFIVQILDASGNTLGCSLGTVTGTN</sequence>
<gene>
    <name evidence="3" type="ORF">RhiirA4_412269</name>
</gene>
<protein>
    <recommendedName>
        <fullName evidence="1">Phosphatidylglycerol/phosphatidylinositol transfer protein</fullName>
    </recommendedName>
</protein>
<proteinExistence type="predicted"/>
<organism evidence="3 4">
    <name type="scientific">Rhizophagus irregularis</name>
    <dbReference type="NCBI Taxonomy" id="588596"/>
    <lineage>
        <taxon>Eukaryota</taxon>
        <taxon>Fungi</taxon>
        <taxon>Fungi incertae sedis</taxon>
        <taxon>Mucoromycota</taxon>
        <taxon>Glomeromycotina</taxon>
        <taxon>Glomeromycetes</taxon>
        <taxon>Glomerales</taxon>
        <taxon>Glomeraceae</taxon>
        <taxon>Rhizophagus</taxon>
    </lineage>
</organism>
<dbReference type="VEuPathDB" id="FungiDB:RhiirFUN_006605"/>
<dbReference type="InterPro" id="IPR003172">
    <property type="entry name" value="ML_dom"/>
</dbReference>
<dbReference type="Proteomes" id="UP000234323">
    <property type="component" value="Unassembled WGS sequence"/>
</dbReference>
<dbReference type="VEuPathDB" id="FungiDB:FUN_004431"/>
<comment type="caution">
    <text evidence="3">The sequence shown here is derived from an EMBL/GenBank/DDBJ whole genome shotgun (WGS) entry which is preliminary data.</text>
</comment>
<dbReference type="EMBL" id="LLXI01003249">
    <property type="protein sequence ID" value="PKY58900.1"/>
    <property type="molecule type" value="Genomic_DNA"/>
</dbReference>
<evidence type="ECO:0000259" key="2">
    <source>
        <dbReference type="Pfam" id="PF02221"/>
    </source>
</evidence>
<dbReference type="SUPFAM" id="SSF81296">
    <property type="entry name" value="E set domains"/>
    <property type="match status" value="1"/>
</dbReference>
<name>A0A2I1HJ89_9GLOM</name>
<dbReference type="Pfam" id="PF02221">
    <property type="entry name" value="E1_DerP2_DerF2"/>
    <property type="match status" value="1"/>
</dbReference>
<dbReference type="InterPro" id="IPR014756">
    <property type="entry name" value="Ig_E-set"/>
</dbReference>
<dbReference type="VEuPathDB" id="FungiDB:RhiirA1_448987"/>
<keyword evidence="4" id="KW-1185">Reference proteome</keyword>
<feature type="domain" description="MD-2-related lipid-recognition" evidence="2">
    <location>
        <begin position="13"/>
        <end position="126"/>
    </location>
</feature>
<reference evidence="3 4" key="1">
    <citation type="submission" date="2015-10" db="EMBL/GenBank/DDBJ databases">
        <title>Genome analyses suggest a sexual origin of heterokaryosis in a supposedly ancient asexual fungus.</title>
        <authorList>
            <person name="Ropars J."/>
            <person name="Sedzielewska K."/>
            <person name="Noel J."/>
            <person name="Charron P."/>
            <person name="Farinelli L."/>
            <person name="Marton T."/>
            <person name="Kruger M."/>
            <person name="Pelin A."/>
            <person name="Brachmann A."/>
            <person name="Corradi N."/>
        </authorList>
    </citation>
    <scope>NUCLEOTIDE SEQUENCE [LARGE SCALE GENOMIC DNA]</scope>
    <source>
        <strain evidence="3 4">A4</strain>
    </source>
</reference>
<evidence type="ECO:0000313" key="3">
    <source>
        <dbReference type="EMBL" id="PKY58900.1"/>
    </source>
</evidence>
<evidence type="ECO:0000256" key="1">
    <source>
        <dbReference type="ARBA" id="ARBA00016056"/>
    </source>
</evidence>